<keyword evidence="3" id="KW-1185">Reference proteome</keyword>
<feature type="region of interest" description="Disordered" evidence="1">
    <location>
        <begin position="172"/>
        <end position="224"/>
    </location>
</feature>
<dbReference type="EMBL" id="BSYB01000019">
    <property type="protein sequence ID" value="GMG46536.1"/>
    <property type="molecule type" value="Genomic_DNA"/>
</dbReference>
<evidence type="ECO:0000313" key="2">
    <source>
        <dbReference type="EMBL" id="GMG46536.1"/>
    </source>
</evidence>
<name>A0ABQ6KWX9_ASPOZ</name>
<feature type="compositionally biased region" description="Polar residues" evidence="1">
    <location>
        <begin position="183"/>
        <end position="204"/>
    </location>
</feature>
<protein>
    <submittedName>
        <fullName evidence="2">Unnamed protein product</fullName>
    </submittedName>
</protein>
<gene>
    <name evidence="2" type="ORF">Aory05_000534900</name>
</gene>
<organism evidence="2 3">
    <name type="scientific">Aspergillus oryzae var. brunneus</name>
    <dbReference type="NCBI Taxonomy" id="332754"/>
    <lineage>
        <taxon>Eukaryota</taxon>
        <taxon>Fungi</taxon>
        <taxon>Dikarya</taxon>
        <taxon>Ascomycota</taxon>
        <taxon>Pezizomycotina</taxon>
        <taxon>Eurotiomycetes</taxon>
        <taxon>Eurotiomycetidae</taxon>
        <taxon>Eurotiales</taxon>
        <taxon>Aspergillaceae</taxon>
        <taxon>Aspergillus</taxon>
        <taxon>Aspergillus subgen. Circumdati</taxon>
    </lineage>
</organism>
<evidence type="ECO:0000256" key="1">
    <source>
        <dbReference type="SAM" id="MobiDB-lite"/>
    </source>
</evidence>
<comment type="caution">
    <text evidence="2">The sequence shown here is derived from an EMBL/GenBank/DDBJ whole genome shotgun (WGS) entry which is preliminary data.</text>
</comment>
<feature type="compositionally biased region" description="Basic residues" evidence="1">
    <location>
        <begin position="208"/>
        <end position="224"/>
    </location>
</feature>
<proteinExistence type="predicted"/>
<dbReference type="Proteomes" id="UP001165189">
    <property type="component" value="Unassembled WGS sequence"/>
</dbReference>
<reference evidence="2" key="1">
    <citation type="submission" date="2023-04" db="EMBL/GenBank/DDBJ databases">
        <title>Aspergillus oryzae var. brunneus NBRC 4377.</title>
        <authorList>
            <person name="Ichikawa N."/>
            <person name="Sato H."/>
            <person name="Tonouchi N."/>
        </authorList>
    </citation>
    <scope>NUCLEOTIDE SEQUENCE</scope>
    <source>
        <strain evidence="2">NBRC 4377</strain>
    </source>
</reference>
<evidence type="ECO:0000313" key="3">
    <source>
        <dbReference type="Proteomes" id="UP001165189"/>
    </source>
</evidence>
<accession>A0ABQ6KWX9</accession>
<sequence length="224" mass="25831">MNAKQVPISCFRQHGVKELPHINEWRGKRLFKPVKDAIAGPRAKDADSVSVLVKLGKLCEDTSSASDIWDMCETQHCLACQRQFDNLNLFAEWRISSGRRNRTYHIHPKSQRHSWVRLSPSTGMLQLGLMHFQVVFRSIRVSHPIYLTFRQYEQEFSRIQMIHSALPTLASTLNKQGHDPSQIEPTTNRPSKQVTRATKSTRPNTKPPKQHKEKTQKTAKNKIK</sequence>